<feature type="transmembrane region" description="Helical" evidence="6">
    <location>
        <begin position="227"/>
        <end position="247"/>
    </location>
</feature>
<evidence type="ECO:0000313" key="8">
    <source>
        <dbReference type="Proteomes" id="UP000322225"/>
    </source>
</evidence>
<keyword evidence="8" id="KW-1185">Reference proteome</keyword>
<feature type="transmembrane region" description="Helical" evidence="6">
    <location>
        <begin position="188"/>
        <end position="207"/>
    </location>
</feature>
<dbReference type="PIRSF" id="PIRSF006060">
    <property type="entry name" value="AA_transporter"/>
    <property type="match status" value="1"/>
</dbReference>
<dbReference type="Proteomes" id="UP000322225">
    <property type="component" value="Chromosome 6"/>
</dbReference>
<dbReference type="GO" id="GO:0016020">
    <property type="term" value="C:membrane"/>
    <property type="evidence" value="ECO:0007669"/>
    <property type="project" value="UniProtKB-SubCell"/>
</dbReference>
<comment type="subcellular location">
    <subcellularLocation>
        <location evidence="1">Membrane</location>
        <topology evidence="1">Multi-pass membrane protein</topology>
    </subcellularLocation>
</comment>
<feature type="transmembrane region" description="Helical" evidence="6">
    <location>
        <begin position="440"/>
        <end position="462"/>
    </location>
</feature>
<dbReference type="Pfam" id="PF13520">
    <property type="entry name" value="AA_permease_2"/>
    <property type="match status" value="1"/>
</dbReference>
<dbReference type="KEGG" id="ksn:43585745"/>
<feature type="transmembrane region" description="Helical" evidence="6">
    <location>
        <begin position="37"/>
        <end position="59"/>
    </location>
</feature>
<keyword evidence="3 6" id="KW-0812">Transmembrane</keyword>
<dbReference type="AlphaFoldDB" id="A0AAJ8LKG5"/>
<keyword evidence="2" id="KW-0813">Transport</keyword>
<evidence type="ECO:0000256" key="4">
    <source>
        <dbReference type="ARBA" id="ARBA00022989"/>
    </source>
</evidence>
<protein>
    <recommendedName>
        <fullName evidence="9">Amino acid transporter</fullName>
    </recommendedName>
</protein>
<feature type="transmembrane region" description="Helical" evidence="6">
    <location>
        <begin position="401"/>
        <end position="419"/>
    </location>
</feature>
<feature type="transmembrane region" description="Helical" evidence="6">
    <location>
        <begin position="267"/>
        <end position="290"/>
    </location>
</feature>
<proteinExistence type="predicted"/>
<evidence type="ECO:0000256" key="3">
    <source>
        <dbReference type="ARBA" id="ARBA00022692"/>
    </source>
</evidence>
<keyword evidence="5 6" id="KW-0472">Membrane</keyword>
<evidence type="ECO:0000256" key="1">
    <source>
        <dbReference type="ARBA" id="ARBA00004141"/>
    </source>
</evidence>
<dbReference type="InterPro" id="IPR002293">
    <property type="entry name" value="AA/rel_permease1"/>
</dbReference>
<dbReference type="GO" id="GO:0022857">
    <property type="term" value="F:transmembrane transporter activity"/>
    <property type="evidence" value="ECO:0007669"/>
    <property type="project" value="InterPro"/>
</dbReference>
<feature type="transmembrane region" description="Helical" evidence="6">
    <location>
        <begin position="321"/>
        <end position="340"/>
    </location>
</feature>
<evidence type="ECO:0000256" key="2">
    <source>
        <dbReference type="ARBA" id="ARBA00022448"/>
    </source>
</evidence>
<sequence length="506" mass="54775">MEKSSPPTAEIEIIEQDVRVHESGEVVLERNFRFLDALGMAFAMLNSWTAMAASLSLILPSGGPVAMTWGLCVSALGSLAMCATLAEICHVYPSLGGQYDWAYLLAPAGYRRGLAWIAGWMTAAGWVSVAATGSSLGASFIIGLISLWNENYETKPFHTFLTYLAFTLGAFLLNTFAVRALPMIDRCAMIWSLTGIVTVIIVILSTAKGEYETGKFVFTTFVNETGWPGGVAFLLGLLQSTFGLTGFDAISHMIEEMPNPRMNAPRIMVSAVLLGSVTSFIFIVCVLFAINDFDGLITTSNGALLEAYYQATSSRAGATGLLMFNLVAMAFATQGLMTVASRIVMSTARDGLYGPLSPHLARVHPRLAVPHWSLVFVAIWITIFGLICDVALNAILSSSVVLLEISYVIPITLVLVRGTRVLEPAGYPKRVLTMGRFRPFVNAFALIFAIVTIVFFCFPPAIPVSGTSMNYVVVVVAFVTLMSLISWIISGKRHYQGPKVKVVHAE</sequence>
<evidence type="ECO:0000256" key="5">
    <source>
        <dbReference type="ARBA" id="ARBA00023136"/>
    </source>
</evidence>
<evidence type="ECO:0000256" key="6">
    <source>
        <dbReference type="SAM" id="Phobius"/>
    </source>
</evidence>
<dbReference type="PANTHER" id="PTHR45649">
    <property type="entry name" value="AMINO-ACID PERMEASE BAT1"/>
    <property type="match status" value="1"/>
</dbReference>
<feature type="transmembrane region" description="Helical" evidence="6">
    <location>
        <begin position="160"/>
        <end position="181"/>
    </location>
</feature>
<evidence type="ECO:0000313" key="7">
    <source>
        <dbReference type="EMBL" id="WWD19402.1"/>
    </source>
</evidence>
<gene>
    <name evidence="7" type="ORF">CI109_103862</name>
</gene>
<reference evidence="7" key="2">
    <citation type="submission" date="2024-01" db="EMBL/GenBank/DDBJ databases">
        <title>Comparative genomics of Cryptococcus and Kwoniella reveals pathogenesis evolution and contrasting modes of karyotype evolution via chromosome fusion or intercentromeric recombination.</title>
        <authorList>
            <person name="Coelho M.A."/>
            <person name="David-Palma M."/>
            <person name="Shea T."/>
            <person name="Bowers K."/>
            <person name="McGinley-Smith S."/>
            <person name="Mohammad A.W."/>
            <person name="Gnirke A."/>
            <person name="Yurkov A.M."/>
            <person name="Nowrousian M."/>
            <person name="Sun S."/>
            <person name="Cuomo C.A."/>
            <person name="Heitman J."/>
        </authorList>
    </citation>
    <scope>NUCLEOTIDE SEQUENCE</scope>
    <source>
        <strain evidence="7">CBS 12478</strain>
    </source>
</reference>
<feature type="transmembrane region" description="Helical" evidence="6">
    <location>
        <begin position="120"/>
        <end position="148"/>
    </location>
</feature>
<dbReference type="RefSeq" id="XP_065823453.1">
    <property type="nucleotide sequence ID" value="XM_065967381.1"/>
</dbReference>
<evidence type="ECO:0008006" key="9">
    <source>
        <dbReference type="Google" id="ProtNLM"/>
    </source>
</evidence>
<organism evidence="7 8">
    <name type="scientific">Kwoniella shandongensis</name>
    <dbReference type="NCBI Taxonomy" id="1734106"/>
    <lineage>
        <taxon>Eukaryota</taxon>
        <taxon>Fungi</taxon>
        <taxon>Dikarya</taxon>
        <taxon>Basidiomycota</taxon>
        <taxon>Agaricomycotina</taxon>
        <taxon>Tremellomycetes</taxon>
        <taxon>Tremellales</taxon>
        <taxon>Cryptococcaceae</taxon>
        <taxon>Kwoniella</taxon>
    </lineage>
</organism>
<feature type="transmembrane region" description="Helical" evidence="6">
    <location>
        <begin position="372"/>
        <end position="395"/>
    </location>
</feature>
<dbReference type="EMBL" id="CP144056">
    <property type="protein sequence ID" value="WWD19402.1"/>
    <property type="molecule type" value="Genomic_DNA"/>
</dbReference>
<name>A0AAJ8LKG5_9TREE</name>
<accession>A0AAJ8LKG5</accession>
<reference evidence="7" key="1">
    <citation type="submission" date="2017-08" db="EMBL/GenBank/DDBJ databases">
        <authorList>
            <person name="Cuomo C."/>
            <person name="Billmyre B."/>
            <person name="Heitman J."/>
        </authorList>
    </citation>
    <scope>NUCLEOTIDE SEQUENCE</scope>
    <source>
        <strain evidence="7">CBS 12478</strain>
    </source>
</reference>
<feature type="transmembrane region" description="Helical" evidence="6">
    <location>
        <begin position="468"/>
        <end position="489"/>
    </location>
</feature>
<dbReference type="GeneID" id="43585745"/>
<dbReference type="Gene3D" id="1.20.1740.10">
    <property type="entry name" value="Amino acid/polyamine transporter I"/>
    <property type="match status" value="1"/>
</dbReference>
<keyword evidence="4 6" id="KW-1133">Transmembrane helix</keyword>
<dbReference type="PANTHER" id="PTHR45649:SF14">
    <property type="entry name" value="GABA PERMEASE"/>
    <property type="match status" value="1"/>
</dbReference>